<comment type="similarity">
    <text evidence="7">Belongs to the major facilitator superfamily. Sugar transporter (TC 2.A.1.1) family. Trehalose transporter subfamily.</text>
</comment>
<feature type="compositionally biased region" description="Low complexity" evidence="9">
    <location>
        <begin position="60"/>
        <end position="73"/>
    </location>
</feature>
<accession>A0A6P6XP75</accession>
<dbReference type="InterPro" id="IPR020846">
    <property type="entry name" value="MFS_dom"/>
</dbReference>
<protein>
    <submittedName>
        <fullName evidence="13">Facilitated trehalose transporter Tret1-like</fullName>
    </submittedName>
</protein>
<evidence type="ECO:0000256" key="4">
    <source>
        <dbReference type="ARBA" id="ARBA00022989"/>
    </source>
</evidence>
<feature type="transmembrane region" description="Helical" evidence="10">
    <location>
        <begin position="400"/>
        <end position="425"/>
    </location>
</feature>
<dbReference type="PROSITE" id="PS50850">
    <property type="entry name" value="MFS"/>
    <property type="match status" value="1"/>
</dbReference>
<dbReference type="NCBIfam" id="TIGR00879">
    <property type="entry name" value="SP"/>
    <property type="match status" value="1"/>
</dbReference>
<evidence type="ECO:0000256" key="2">
    <source>
        <dbReference type="ARBA" id="ARBA00022475"/>
    </source>
</evidence>
<feature type="transmembrane region" description="Helical" evidence="10">
    <location>
        <begin position="207"/>
        <end position="226"/>
    </location>
</feature>
<keyword evidence="3 10" id="KW-0812">Transmembrane</keyword>
<feature type="region of interest" description="Disordered" evidence="9">
    <location>
        <begin position="120"/>
        <end position="148"/>
    </location>
</feature>
<keyword evidence="8" id="KW-0813">Transport</keyword>
<keyword evidence="6" id="KW-0325">Glycoprotein</keyword>
<dbReference type="InterPro" id="IPR003663">
    <property type="entry name" value="Sugar/inositol_transpt"/>
</dbReference>
<dbReference type="PROSITE" id="PS00216">
    <property type="entry name" value="SUGAR_TRANSPORT_1"/>
    <property type="match status" value="1"/>
</dbReference>
<feature type="transmembrane region" description="Helical" evidence="10">
    <location>
        <begin position="294"/>
        <end position="317"/>
    </location>
</feature>
<dbReference type="GO" id="GO:0051119">
    <property type="term" value="F:sugar transmembrane transporter activity"/>
    <property type="evidence" value="ECO:0007669"/>
    <property type="project" value="InterPro"/>
</dbReference>
<dbReference type="InterPro" id="IPR050549">
    <property type="entry name" value="MFS_Trehalose_Transporter"/>
</dbReference>
<feature type="domain" description="Major facilitator superfamily (MFS) profile" evidence="11">
    <location>
        <begin position="160"/>
        <end position="593"/>
    </location>
</feature>
<proteinExistence type="inferred from homology"/>
<dbReference type="RefSeq" id="XP_027193684.1">
    <property type="nucleotide sequence ID" value="XM_027337883.1"/>
</dbReference>
<feature type="transmembrane region" description="Helical" evidence="10">
    <location>
        <begin position="538"/>
        <end position="558"/>
    </location>
</feature>
<sequence length="628" mass="68881">MADKQQQQHRQMNDAIHIYHDNVDDDDDGKLIKQHNVRRQQTSSSSTNIHHPYHQDNHDSNNNNNNNKNESQNSNYFTAKSQLIKSRSPLTAVSYSSLDTTTGSDLFHTAELSIITDTTTTTTSTNPHQHYNHNHHPNNQTTTMDSESERPRIKQQPSMTLYLATVSALLGALGMGLVLGWTAPALITMVDDDSQPKLDNVADKDAITWIGSSMTLGALVGALFSGTISQYFGRKKALIFYGIPFTIGWLLLVFAKSITLLIVGRVVCGISCGLLSGTAPSYVVEISTIAIRGLIGACFQLFVTIGILLVYIIGAFIKWRPLAGVSMIPTIVMMICMFFMPESPSWLMSKGKVTEATQSLRRLRGQNSDTDQEMRMLQQAEIDKQGGGFKLSSYGSRPHLMPFILALLLMLFQQFSGINAVMFYATSIFAEAGSSIEPKYATIIIGVAQVIATGAGSLLVDRLGRKILLSASGILHVVSLAALGVYYYVADKHPDTAKSLGWLPLVSLVVFIIGFSIGYGPVPWLMVAEITPTDSRSMTSAIATAFNWTCAFLMTKNFELLKDSITTEGTFFSFSGLAIVSIIFVIFLLPETKGKSSEQIAQNFQSKTSSLDVTKRGNHKLELDRLNG</sequence>
<dbReference type="PRINTS" id="PR00171">
    <property type="entry name" value="SUGRTRNSPORT"/>
</dbReference>
<dbReference type="OMA" id="MAIIVSC"/>
<feature type="transmembrane region" description="Helical" evidence="10">
    <location>
        <begin position="501"/>
        <end position="526"/>
    </location>
</feature>
<dbReference type="InParanoid" id="A0A6P6XP75"/>
<feature type="transmembrane region" description="Helical" evidence="10">
    <location>
        <begin position="570"/>
        <end position="589"/>
    </location>
</feature>
<dbReference type="SUPFAM" id="SSF103473">
    <property type="entry name" value="MFS general substrate transporter"/>
    <property type="match status" value="1"/>
</dbReference>
<evidence type="ECO:0000256" key="9">
    <source>
        <dbReference type="SAM" id="MobiDB-lite"/>
    </source>
</evidence>
<evidence type="ECO:0000313" key="13">
    <source>
        <dbReference type="RefSeq" id="XP_027193684.1"/>
    </source>
</evidence>
<feature type="compositionally biased region" description="Polar residues" evidence="9">
    <location>
        <begin position="39"/>
        <end position="49"/>
    </location>
</feature>
<feature type="transmembrane region" description="Helical" evidence="10">
    <location>
        <begin position="261"/>
        <end position="282"/>
    </location>
</feature>
<evidence type="ECO:0000256" key="1">
    <source>
        <dbReference type="ARBA" id="ARBA00004651"/>
    </source>
</evidence>
<evidence type="ECO:0000256" key="3">
    <source>
        <dbReference type="ARBA" id="ARBA00022692"/>
    </source>
</evidence>
<keyword evidence="12" id="KW-1185">Reference proteome</keyword>
<evidence type="ECO:0000313" key="12">
    <source>
        <dbReference type="Proteomes" id="UP000515146"/>
    </source>
</evidence>
<organism evidence="12 13">
    <name type="scientific">Dermatophagoides pteronyssinus</name>
    <name type="common">European house dust mite</name>
    <dbReference type="NCBI Taxonomy" id="6956"/>
    <lineage>
        <taxon>Eukaryota</taxon>
        <taxon>Metazoa</taxon>
        <taxon>Ecdysozoa</taxon>
        <taxon>Arthropoda</taxon>
        <taxon>Chelicerata</taxon>
        <taxon>Arachnida</taxon>
        <taxon>Acari</taxon>
        <taxon>Acariformes</taxon>
        <taxon>Sarcoptiformes</taxon>
        <taxon>Astigmata</taxon>
        <taxon>Psoroptidia</taxon>
        <taxon>Analgoidea</taxon>
        <taxon>Pyroglyphidae</taxon>
        <taxon>Dermatophagoidinae</taxon>
        <taxon>Dermatophagoides</taxon>
    </lineage>
</organism>
<reference evidence="13" key="1">
    <citation type="submission" date="2025-08" db="UniProtKB">
        <authorList>
            <consortium name="RefSeq"/>
        </authorList>
    </citation>
    <scope>IDENTIFICATION</scope>
    <source>
        <strain evidence="13">Airmid</strain>
    </source>
</reference>
<gene>
    <name evidence="13" type="primary">LOC113788431</name>
</gene>
<dbReference type="InterPro" id="IPR036259">
    <property type="entry name" value="MFS_trans_sf"/>
</dbReference>
<dbReference type="AlphaFoldDB" id="A0A6P6XP75"/>
<feature type="transmembrane region" description="Helical" evidence="10">
    <location>
        <begin position="323"/>
        <end position="340"/>
    </location>
</feature>
<evidence type="ECO:0000259" key="11">
    <source>
        <dbReference type="PROSITE" id="PS50850"/>
    </source>
</evidence>
<evidence type="ECO:0000256" key="5">
    <source>
        <dbReference type="ARBA" id="ARBA00023136"/>
    </source>
</evidence>
<evidence type="ECO:0000256" key="7">
    <source>
        <dbReference type="ARBA" id="ARBA00024348"/>
    </source>
</evidence>
<feature type="compositionally biased region" description="Low complexity" evidence="9">
    <location>
        <begin position="120"/>
        <end position="129"/>
    </location>
</feature>
<comment type="subcellular location">
    <subcellularLocation>
        <location evidence="1">Cell membrane</location>
        <topology evidence="1">Multi-pass membrane protein</topology>
    </subcellularLocation>
</comment>
<name>A0A6P6XP75_DERPT</name>
<keyword evidence="4 10" id="KW-1133">Transmembrane helix</keyword>
<dbReference type="KEGG" id="dpte:113788431"/>
<dbReference type="Proteomes" id="UP000515146">
    <property type="component" value="Unplaced"/>
</dbReference>
<evidence type="ECO:0000256" key="8">
    <source>
        <dbReference type="RuleBase" id="RU003346"/>
    </source>
</evidence>
<dbReference type="GeneID" id="113788431"/>
<evidence type="ECO:0000256" key="10">
    <source>
        <dbReference type="SAM" id="Phobius"/>
    </source>
</evidence>
<dbReference type="PANTHER" id="PTHR48021">
    <property type="match status" value="1"/>
</dbReference>
<feature type="transmembrane region" description="Helical" evidence="10">
    <location>
        <begin position="238"/>
        <end position="255"/>
    </location>
</feature>
<dbReference type="Pfam" id="PF00083">
    <property type="entry name" value="Sugar_tr"/>
    <property type="match status" value="1"/>
</dbReference>
<dbReference type="PROSITE" id="PS00217">
    <property type="entry name" value="SUGAR_TRANSPORT_2"/>
    <property type="match status" value="1"/>
</dbReference>
<feature type="transmembrane region" description="Helical" evidence="10">
    <location>
        <begin position="467"/>
        <end position="489"/>
    </location>
</feature>
<dbReference type="CDD" id="cd17358">
    <property type="entry name" value="MFS_GLUT6_8_Class3_like"/>
    <property type="match status" value="1"/>
</dbReference>
<keyword evidence="2" id="KW-1003">Cell membrane</keyword>
<feature type="region of interest" description="Disordered" evidence="9">
    <location>
        <begin position="36"/>
        <end position="73"/>
    </location>
</feature>
<dbReference type="InterPro" id="IPR005828">
    <property type="entry name" value="MFS_sugar_transport-like"/>
</dbReference>
<dbReference type="GO" id="GO:0005886">
    <property type="term" value="C:plasma membrane"/>
    <property type="evidence" value="ECO:0007669"/>
    <property type="project" value="UniProtKB-SubCell"/>
</dbReference>
<dbReference type="FunCoup" id="A0A6P6XP75">
    <property type="interactions" value="157"/>
</dbReference>
<evidence type="ECO:0000256" key="6">
    <source>
        <dbReference type="ARBA" id="ARBA00023180"/>
    </source>
</evidence>
<feature type="transmembrane region" description="Helical" evidence="10">
    <location>
        <begin position="160"/>
        <end position="187"/>
    </location>
</feature>
<dbReference type="FunFam" id="1.20.1250.20:FF:000055">
    <property type="entry name" value="Facilitated trehalose transporter Tret1-2 homolog"/>
    <property type="match status" value="1"/>
</dbReference>
<dbReference type="PANTHER" id="PTHR48021:SF1">
    <property type="entry name" value="GH07001P-RELATED"/>
    <property type="match status" value="1"/>
</dbReference>
<dbReference type="OrthoDB" id="6480153at2759"/>
<keyword evidence="5 10" id="KW-0472">Membrane</keyword>
<dbReference type="InterPro" id="IPR044775">
    <property type="entry name" value="MFS_ERD6/Tret1-like"/>
</dbReference>
<dbReference type="Gene3D" id="1.20.1250.20">
    <property type="entry name" value="MFS general substrate transporter like domains"/>
    <property type="match status" value="1"/>
</dbReference>
<feature type="transmembrane region" description="Helical" evidence="10">
    <location>
        <begin position="440"/>
        <end position="460"/>
    </location>
</feature>
<dbReference type="InterPro" id="IPR005829">
    <property type="entry name" value="Sugar_transporter_CS"/>
</dbReference>